<feature type="chain" id="PRO_5032921695" evidence="2">
    <location>
        <begin position="23"/>
        <end position="206"/>
    </location>
</feature>
<organism evidence="3 4">
    <name type="scientific">Planomonospora venezuelensis</name>
    <dbReference type="NCBI Taxonomy" id="1999"/>
    <lineage>
        <taxon>Bacteria</taxon>
        <taxon>Bacillati</taxon>
        <taxon>Actinomycetota</taxon>
        <taxon>Actinomycetes</taxon>
        <taxon>Streptosporangiales</taxon>
        <taxon>Streptosporangiaceae</taxon>
        <taxon>Planomonospora</taxon>
    </lineage>
</organism>
<feature type="compositionally biased region" description="Low complexity" evidence="1">
    <location>
        <begin position="48"/>
        <end position="68"/>
    </location>
</feature>
<sequence>MLAAAGAAGLGLLLSTNTAPDAAPFVPAGTAVPDGESSSPGRHAPGGASWDSPVPVPAASAPTGGSAPEDSGGPGPAREPLAPALAPGPLPRTTPPVLPHARPAPGGPGGSAAKRRPAPPSRTPEPATGGSAQARQAPAPRPRPTPAPAPRSPEARPPAARTPEAHPAAPPVPVPRRPAHLPDPCTTFDELRRAYCHAVLEELFPR</sequence>
<reference evidence="3 4" key="1">
    <citation type="submission" date="2020-08" db="EMBL/GenBank/DDBJ databases">
        <title>Genomic Encyclopedia of Type Strains, Phase III (KMG-III): the genomes of soil and plant-associated and newly described type strains.</title>
        <authorList>
            <person name="Whitman W."/>
        </authorList>
    </citation>
    <scope>NUCLEOTIDE SEQUENCE [LARGE SCALE GENOMIC DNA]</scope>
    <source>
        <strain evidence="3 4">CECT 3303</strain>
    </source>
</reference>
<evidence type="ECO:0000256" key="2">
    <source>
        <dbReference type="SAM" id="SignalP"/>
    </source>
</evidence>
<dbReference type="EMBL" id="JACHJJ010000012">
    <property type="protein sequence ID" value="MBB5964578.1"/>
    <property type="molecule type" value="Genomic_DNA"/>
</dbReference>
<dbReference type="RefSeq" id="WP_184943491.1">
    <property type="nucleotide sequence ID" value="NZ_BAAAWZ010000001.1"/>
</dbReference>
<dbReference type="Proteomes" id="UP000562352">
    <property type="component" value="Unassembled WGS sequence"/>
</dbReference>
<name>A0A841D8D1_PLAVE</name>
<accession>A0A841D8D1</accession>
<dbReference type="PRINTS" id="PR01217">
    <property type="entry name" value="PRICHEXTENSN"/>
</dbReference>
<proteinExistence type="predicted"/>
<dbReference type="AlphaFoldDB" id="A0A841D8D1"/>
<gene>
    <name evidence="3" type="ORF">FHS22_003862</name>
</gene>
<keyword evidence="2" id="KW-0732">Signal</keyword>
<feature type="compositionally biased region" description="Low complexity" evidence="1">
    <location>
        <begin position="76"/>
        <end position="85"/>
    </location>
</feature>
<feature type="compositionally biased region" description="Low complexity" evidence="1">
    <location>
        <begin position="157"/>
        <end position="167"/>
    </location>
</feature>
<evidence type="ECO:0000313" key="4">
    <source>
        <dbReference type="Proteomes" id="UP000562352"/>
    </source>
</evidence>
<protein>
    <submittedName>
        <fullName evidence="3">Uncharacterized protein</fullName>
    </submittedName>
</protein>
<evidence type="ECO:0000256" key="1">
    <source>
        <dbReference type="SAM" id="MobiDB-lite"/>
    </source>
</evidence>
<evidence type="ECO:0000313" key="3">
    <source>
        <dbReference type="EMBL" id="MBB5964578.1"/>
    </source>
</evidence>
<feature type="compositionally biased region" description="Pro residues" evidence="1">
    <location>
        <begin position="139"/>
        <end position="151"/>
    </location>
</feature>
<feature type="signal peptide" evidence="2">
    <location>
        <begin position="1"/>
        <end position="22"/>
    </location>
</feature>
<feature type="compositionally biased region" description="Pro residues" evidence="1">
    <location>
        <begin position="86"/>
        <end position="98"/>
    </location>
</feature>
<keyword evidence="4" id="KW-1185">Reference proteome</keyword>
<feature type="region of interest" description="Disordered" evidence="1">
    <location>
        <begin position="17"/>
        <end position="181"/>
    </location>
</feature>
<comment type="caution">
    <text evidence="3">The sequence shown here is derived from an EMBL/GenBank/DDBJ whole genome shotgun (WGS) entry which is preliminary data.</text>
</comment>